<comment type="similarity">
    <text evidence="1">Belongs to the glycosyltransferase 2 family.</text>
</comment>
<proteinExistence type="inferred from homology"/>
<evidence type="ECO:0000259" key="4">
    <source>
        <dbReference type="Pfam" id="PF00535"/>
    </source>
</evidence>
<reference evidence="5 6" key="1">
    <citation type="journal article" date="2019" name="Int. J. Syst. Evol. Microbiol.">
        <title>The Global Catalogue of Microorganisms (GCM) 10K type strain sequencing project: providing services to taxonomists for standard genome sequencing and annotation.</title>
        <authorList>
            <consortium name="The Broad Institute Genomics Platform"/>
            <consortium name="The Broad Institute Genome Sequencing Center for Infectious Disease"/>
            <person name="Wu L."/>
            <person name="Ma J."/>
        </authorList>
    </citation>
    <scope>NUCLEOTIDE SEQUENCE [LARGE SCALE GENOMIC DNA]</scope>
    <source>
        <strain evidence="5 6">JCM 16082</strain>
    </source>
</reference>
<sequence>MNICIVISAHNEEEFLAQTLDSILAQTLQPVQLIVVDDNSSDQTFNIASDYAKQHKFLSVVKNSSSDEHLPGSKVINAFNEGLKHASQAYDVICKFDADLIFPKEYLEQIVNIYANDPRVGMAAGLCTVFNGSKWITEGATNKDHIRGALKSYRKACFEEVGGLDEAMGWDTADELKARFFGWKVTVTEQLLVRHLRPTGHNYSNAQALKQGEALYKLRYSFALAMITALKMAWNKNSIGYFSNYLKGFKRAKTMDSKPIVSKEQGAFIRAYRWRNLLKKLG</sequence>
<gene>
    <name evidence="5" type="ORF">GCM10009117_27150</name>
</gene>
<feature type="domain" description="Glycosyltransferase 2-like" evidence="4">
    <location>
        <begin position="4"/>
        <end position="123"/>
    </location>
</feature>
<dbReference type="PANTHER" id="PTHR43630:SF1">
    <property type="entry name" value="POLY-BETA-1,6-N-ACETYL-D-GLUCOSAMINE SYNTHASE"/>
    <property type="match status" value="1"/>
</dbReference>
<dbReference type="CDD" id="cd00761">
    <property type="entry name" value="Glyco_tranf_GTA_type"/>
    <property type="match status" value="1"/>
</dbReference>
<name>A0ABN1MKR8_9FLAO</name>
<dbReference type="Proteomes" id="UP001500507">
    <property type="component" value="Unassembled WGS sequence"/>
</dbReference>
<dbReference type="EMBL" id="BAAAFG010000016">
    <property type="protein sequence ID" value="GAA0873568.1"/>
    <property type="molecule type" value="Genomic_DNA"/>
</dbReference>
<dbReference type="PANTHER" id="PTHR43630">
    <property type="entry name" value="POLY-BETA-1,6-N-ACETYL-D-GLUCOSAMINE SYNTHASE"/>
    <property type="match status" value="1"/>
</dbReference>
<keyword evidence="6" id="KW-1185">Reference proteome</keyword>
<evidence type="ECO:0000313" key="5">
    <source>
        <dbReference type="EMBL" id="GAA0873568.1"/>
    </source>
</evidence>
<evidence type="ECO:0000256" key="3">
    <source>
        <dbReference type="ARBA" id="ARBA00022679"/>
    </source>
</evidence>
<evidence type="ECO:0000256" key="1">
    <source>
        <dbReference type="ARBA" id="ARBA00006739"/>
    </source>
</evidence>
<comment type="caution">
    <text evidence="5">The sequence shown here is derived from an EMBL/GenBank/DDBJ whole genome shotgun (WGS) entry which is preliminary data.</text>
</comment>
<dbReference type="RefSeq" id="WP_343768817.1">
    <property type="nucleotide sequence ID" value="NZ_BAAAFG010000016.1"/>
</dbReference>
<keyword evidence="2" id="KW-0328">Glycosyltransferase</keyword>
<evidence type="ECO:0000313" key="6">
    <source>
        <dbReference type="Proteomes" id="UP001500507"/>
    </source>
</evidence>
<protein>
    <submittedName>
        <fullName evidence="5">Glycosyltransferase family A protein</fullName>
    </submittedName>
</protein>
<organism evidence="5 6">
    <name type="scientific">Gangjinia marincola</name>
    <dbReference type="NCBI Taxonomy" id="578463"/>
    <lineage>
        <taxon>Bacteria</taxon>
        <taxon>Pseudomonadati</taxon>
        <taxon>Bacteroidota</taxon>
        <taxon>Flavobacteriia</taxon>
        <taxon>Flavobacteriales</taxon>
        <taxon>Flavobacteriaceae</taxon>
        <taxon>Gangjinia</taxon>
    </lineage>
</organism>
<dbReference type="Gene3D" id="3.90.550.10">
    <property type="entry name" value="Spore Coat Polysaccharide Biosynthesis Protein SpsA, Chain A"/>
    <property type="match status" value="1"/>
</dbReference>
<dbReference type="SUPFAM" id="SSF53448">
    <property type="entry name" value="Nucleotide-diphospho-sugar transferases"/>
    <property type="match status" value="1"/>
</dbReference>
<keyword evidence="3" id="KW-0808">Transferase</keyword>
<accession>A0ABN1MKR8</accession>
<dbReference type="Pfam" id="PF00535">
    <property type="entry name" value="Glycos_transf_2"/>
    <property type="match status" value="1"/>
</dbReference>
<dbReference type="InterPro" id="IPR001173">
    <property type="entry name" value="Glyco_trans_2-like"/>
</dbReference>
<evidence type="ECO:0000256" key="2">
    <source>
        <dbReference type="ARBA" id="ARBA00022676"/>
    </source>
</evidence>
<dbReference type="InterPro" id="IPR029044">
    <property type="entry name" value="Nucleotide-diphossugar_trans"/>
</dbReference>